<comment type="caution">
    <text evidence="3">The sequence shown here is derived from an EMBL/GenBank/DDBJ whole genome shotgun (WGS) entry which is preliminary data.</text>
</comment>
<dbReference type="AlphaFoldDB" id="A0A8H3G4G6"/>
<gene>
    <name evidence="3" type="ORF">IMSHALPRED_009706</name>
</gene>
<dbReference type="InterPro" id="IPR056632">
    <property type="entry name" value="DUF7730"/>
</dbReference>
<keyword evidence="4" id="KW-1185">Reference proteome</keyword>
<dbReference type="OrthoDB" id="5413827at2759"/>
<evidence type="ECO:0000256" key="1">
    <source>
        <dbReference type="SAM" id="MobiDB-lite"/>
    </source>
</evidence>
<protein>
    <recommendedName>
        <fullName evidence="2">DUF7730 domain-containing protein</fullName>
    </recommendedName>
</protein>
<dbReference type="EMBL" id="CAJPDT010000076">
    <property type="protein sequence ID" value="CAF9934412.1"/>
    <property type="molecule type" value="Genomic_DNA"/>
</dbReference>
<name>A0A8H3G4G6_9LECA</name>
<organism evidence="3 4">
    <name type="scientific">Imshaugia aleurites</name>
    <dbReference type="NCBI Taxonomy" id="172621"/>
    <lineage>
        <taxon>Eukaryota</taxon>
        <taxon>Fungi</taxon>
        <taxon>Dikarya</taxon>
        <taxon>Ascomycota</taxon>
        <taxon>Pezizomycotina</taxon>
        <taxon>Lecanoromycetes</taxon>
        <taxon>OSLEUM clade</taxon>
        <taxon>Lecanoromycetidae</taxon>
        <taxon>Lecanorales</taxon>
        <taxon>Lecanorineae</taxon>
        <taxon>Parmeliaceae</taxon>
        <taxon>Imshaugia</taxon>
    </lineage>
</organism>
<evidence type="ECO:0000313" key="4">
    <source>
        <dbReference type="Proteomes" id="UP000664534"/>
    </source>
</evidence>
<dbReference type="Proteomes" id="UP000664534">
    <property type="component" value="Unassembled WGS sequence"/>
</dbReference>
<proteinExistence type="predicted"/>
<sequence>MKLRSGAHVDRVLDINPTATSAIAQHNASSPLLKLPLEVKNLIYELAFGGNLIHIVQSPPSSFSSSSSGSDSNSDSDEGTTKFKNTICRSTVSEEEAQENFDDESTHKWYVPANEDRHKCCRLQKSDILFPSTDTETLRVLSLSPLRCCRQIYNEGHHVPYSTNTFSCADPKTLEGFVVSLAQGSHENNLAVRSLFLEMVYKQCMYNTSWRKAIVACTKQLKMLQHVSISIDWRKWSSILLGPEYRAELEKKGLPGKGDAISDVLTLRKLPLKTATMVISDRGTEELRQAYPASPWTE</sequence>
<dbReference type="Pfam" id="PF24864">
    <property type="entry name" value="DUF7730"/>
    <property type="match status" value="1"/>
</dbReference>
<feature type="compositionally biased region" description="Low complexity" evidence="1">
    <location>
        <begin position="63"/>
        <end position="73"/>
    </location>
</feature>
<dbReference type="PANTHER" id="PTHR38790">
    <property type="entry name" value="2EXR DOMAIN-CONTAINING PROTEIN-RELATED"/>
    <property type="match status" value="1"/>
</dbReference>
<reference evidence="3" key="1">
    <citation type="submission" date="2021-03" db="EMBL/GenBank/DDBJ databases">
        <authorList>
            <person name="Tagirdzhanova G."/>
        </authorList>
    </citation>
    <scope>NUCLEOTIDE SEQUENCE</scope>
</reference>
<feature type="region of interest" description="Disordered" evidence="1">
    <location>
        <begin position="63"/>
        <end position="83"/>
    </location>
</feature>
<evidence type="ECO:0000259" key="2">
    <source>
        <dbReference type="Pfam" id="PF24864"/>
    </source>
</evidence>
<accession>A0A8H3G4G6</accession>
<feature type="domain" description="DUF7730" evidence="2">
    <location>
        <begin position="28"/>
        <end position="206"/>
    </location>
</feature>
<evidence type="ECO:0000313" key="3">
    <source>
        <dbReference type="EMBL" id="CAF9934412.1"/>
    </source>
</evidence>